<dbReference type="Gene3D" id="3.40.50.1110">
    <property type="entry name" value="SGNH hydrolase"/>
    <property type="match status" value="1"/>
</dbReference>
<keyword evidence="3" id="KW-1185">Reference proteome</keyword>
<evidence type="ECO:0000313" key="2">
    <source>
        <dbReference type="EMBL" id="MCX2981515.1"/>
    </source>
</evidence>
<reference evidence="2" key="1">
    <citation type="submission" date="2019-02" db="EMBL/GenBank/DDBJ databases">
        <authorList>
            <person name="Li S.-H."/>
        </authorList>
    </citation>
    <scope>NUCLEOTIDE SEQUENCE</scope>
    <source>
        <strain evidence="2">IMCC14734</strain>
    </source>
</reference>
<sequence length="206" mass="22299">MTARLAVLWLLIGLLYSPGSLALQKNVLILGDSISAAYGMSLEEGWANLLQSRLQERGISYQVINSSISGADSSHGVRALPGLLEQHQPAILVLELGGNDGLRGYPLKRLRENLQSMISLAQQAGAQVILVGMQIPPNYGTRYAQGFSSSYQQLATANSIVLVPQFLENIARQSDMMQADGIHPTPAAQALLLENLWPHLEALLDD</sequence>
<accession>A0ABT3TI97</accession>
<dbReference type="InterPro" id="IPR013830">
    <property type="entry name" value="SGNH_hydro"/>
</dbReference>
<dbReference type="InterPro" id="IPR051532">
    <property type="entry name" value="Ester_Hydrolysis_Enzymes"/>
</dbReference>
<protein>
    <submittedName>
        <fullName evidence="2">Arylesterase</fullName>
    </submittedName>
</protein>
<dbReference type="Pfam" id="PF13472">
    <property type="entry name" value="Lipase_GDSL_2"/>
    <property type="match status" value="1"/>
</dbReference>
<dbReference type="PANTHER" id="PTHR30383:SF24">
    <property type="entry name" value="THIOESTERASE 1_PROTEASE 1_LYSOPHOSPHOLIPASE L1"/>
    <property type="match status" value="1"/>
</dbReference>
<dbReference type="PANTHER" id="PTHR30383">
    <property type="entry name" value="THIOESTERASE 1/PROTEASE 1/LYSOPHOSPHOLIPASE L1"/>
    <property type="match status" value="1"/>
</dbReference>
<dbReference type="InterPro" id="IPR036514">
    <property type="entry name" value="SGNH_hydro_sf"/>
</dbReference>
<name>A0ABT3TI97_9GAMM</name>
<gene>
    <name evidence="2" type="ORF">EYC98_11650</name>
</gene>
<feature type="domain" description="SGNH hydrolase-type esterase" evidence="1">
    <location>
        <begin position="29"/>
        <end position="190"/>
    </location>
</feature>
<dbReference type="RefSeq" id="WP_279245513.1">
    <property type="nucleotide sequence ID" value="NZ_SHNN01000002.1"/>
</dbReference>
<proteinExistence type="predicted"/>
<evidence type="ECO:0000313" key="3">
    <source>
        <dbReference type="Proteomes" id="UP001143362"/>
    </source>
</evidence>
<organism evidence="2 3">
    <name type="scientific">Candidatus Litorirhabdus singularis</name>
    <dbReference type="NCBI Taxonomy" id="2518993"/>
    <lineage>
        <taxon>Bacteria</taxon>
        <taxon>Pseudomonadati</taxon>
        <taxon>Pseudomonadota</taxon>
        <taxon>Gammaproteobacteria</taxon>
        <taxon>Cellvibrionales</taxon>
        <taxon>Halieaceae</taxon>
        <taxon>Candidatus Litorirhabdus</taxon>
    </lineage>
</organism>
<dbReference type="SUPFAM" id="SSF52266">
    <property type="entry name" value="SGNH hydrolase"/>
    <property type="match status" value="1"/>
</dbReference>
<evidence type="ECO:0000259" key="1">
    <source>
        <dbReference type="Pfam" id="PF13472"/>
    </source>
</evidence>
<comment type="caution">
    <text evidence="2">The sequence shown here is derived from an EMBL/GenBank/DDBJ whole genome shotgun (WGS) entry which is preliminary data.</text>
</comment>
<dbReference type="CDD" id="cd01822">
    <property type="entry name" value="Lysophospholipase_L1_like"/>
    <property type="match status" value="1"/>
</dbReference>
<dbReference type="EMBL" id="SHNN01000002">
    <property type="protein sequence ID" value="MCX2981515.1"/>
    <property type="molecule type" value="Genomic_DNA"/>
</dbReference>
<dbReference type="Proteomes" id="UP001143362">
    <property type="component" value="Unassembled WGS sequence"/>
</dbReference>